<reference evidence="2" key="1">
    <citation type="journal article" date="2014" name="Front. Microbiol.">
        <title>High frequency of phylogenetically diverse reductive dehalogenase-homologous genes in deep subseafloor sedimentary metagenomes.</title>
        <authorList>
            <person name="Kawai M."/>
            <person name="Futagami T."/>
            <person name="Toyoda A."/>
            <person name="Takaki Y."/>
            <person name="Nishi S."/>
            <person name="Hori S."/>
            <person name="Arai W."/>
            <person name="Tsubouchi T."/>
            <person name="Morono Y."/>
            <person name="Uchiyama I."/>
            <person name="Ito T."/>
            <person name="Fujiyama A."/>
            <person name="Inagaki F."/>
            <person name="Takami H."/>
        </authorList>
    </citation>
    <scope>NUCLEOTIDE SEQUENCE</scope>
    <source>
        <strain evidence="2">Expedition CK06-06</strain>
    </source>
</reference>
<comment type="caution">
    <text evidence="2">The sequence shown here is derived from an EMBL/GenBank/DDBJ whole genome shotgun (WGS) entry which is preliminary data.</text>
</comment>
<dbReference type="InterPro" id="IPR013332">
    <property type="entry name" value="KPR_N"/>
</dbReference>
<dbReference type="AlphaFoldDB" id="X0WHR1"/>
<dbReference type="EMBL" id="BARS01042589">
    <property type="protein sequence ID" value="GAG30469.1"/>
    <property type="molecule type" value="Genomic_DNA"/>
</dbReference>
<feature type="non-terminal residue" evidence="2">
    <location>
        <position position="85"/>
    </location>
</feature>
<name>X0WHR1_9ZZZZ</name>
<accession>X0WHR1</accession>
<dbReference type="Gene3D" id="3.40.50.720">
    <property type="entry name" value="NAD(P)-binding Rossmann-like Domain"/>
    <property type="match status" value="1"/>
</dbReference>
<dbReference type="SUPFAM" id="SSF51735">
    <property type="entry name" value="NAD(P)-binding Rossmann-fold domains"/>
    <property type="match status" value="1"/>
</dbReference>
<feature type="domain" description="Ketopantoate reductase N-terminal" evidence="1">
    <location>
        <begin position="3"/>
        <end position="85"/>
    </location>
</feature>
<dbReference type="Pfam" id="PF02558">
    <property type="entry name" value="ApbA"/>
    <property type="match status" value="1"/>
</dbReference>
<sequence>MRIAIIGPGAMGTLFAALLKRAGQDVFLIDKDSQRAKKISRANVKVKGSGFDFEVKIKATANPQIVTFPDLVIIFVKSYDTESAL</sequence>
<protein>
    <recommendedName>
        <fullName evidence="1">Ketopantoate reductase N-terminal domain-containing protein</fullName>
    </recommendedName>
</protein>
<proteinExistence type="predicted"/>
<evidence type="ECO:0000313" key="2">
    <source>
        <dbReference type="EMBL" id="GAG30469.1"/>
    </source>
</evidence>
<gene>
    <name evidence="2" type="ORF">S01H1_64604</name>
</gene>
<dbReference type="InterPro" id="IPR036291">
    <property type="entry name" value="NAD(P)-bd_dom_sf"/>
</dbReference>
<organism evidence="2">
    <name type="scientific">marine sediment metagenome</name>
    <dbReference type="NCBI Taxonomy" id="412755"/>
    <lineage>
        <taxon>unclassified sequences</taxon>
        <taxon>metagenomes</taxon>
        <taxon>ecological metagenomes</taxon>
    </lineage>
</organism>
<evidence type="ECO:0000259" key="1">
    <source>
        <dbReference type="Pfam" id="PF02558"/>
    </source>
</evidence>